<sequence length="167" mass="19455">MNYSTNVSFDFFSEFSDVSKLLTPTQFIGRMVYLIEPFRGISIKSYKNIRVVKLNQVVESIQSEIFHTYQVSYTKQRSDNLLEKYKCFEDNISNIFVSGLCSVVIGSFQNILNLVPILRDDFSSHIILIADNSNVSMKMKNDLISKYTNLFVVEKKEIRNFLKKYLN</sequence>
<evidence type="ECO:0000313" key="2">
    <source>
        <dbReference type="Proteomes" id="UP001149090"/>
    </source>
</evidence>
<evidence type="ECO:0000313" key="1">
    <source>
        <dbReference type="EMBL" id="KAJ5076114.1"/>
    </source>
</evidence>
<protein>
    <submittedName>
        <fullName evidence="1">Uncharacterized protein</fullName>
    </submittedName>
</protein>
<keyword evidence="2" id="KW-1185">Reference proteome</keyword>
<comment type="caution">
    <text evidence="1">The sequence shown here is derived from an EMBL/GenBank/DDBJ whole genome shotgun (WGS) entry which is preliminary data.</text>
</comment>
<name>A0A9Q0LPE7_ANAIG</name>
<proteinExistence type="predicted"/>
<accession>A0A9Q0LPE7</accession>
<dbReference type="AlphaFoldDB" id="A0A9Q0LPE7"/>
<gene>
    <name evidence="1" type="ORF">M0811_06976</name>
</gene>
<dbReference type="Proteomes" id="UP001149090">
    <property type="component" value="Unassembled WGS sequence"/>
</dbReference>
<reference evidence="1" key="1">
    <citation type="submission" date="2022-10" db="EMBL/GenBank/DDBJ databases">
        <title>Novel sulphate-reducing endosymbionts in the free-living metamonad Anaeramoeba.</title>
        <authorList>
            <person name="Jerlstrom-Hultqvist J."/>
            <person name="Cepicka I."/>
            <person name="Gallot-Lavallee L."/>
            <person name="Salas-Leiva D."/>
            <person name="Curtis B.A."/>
            <person name="Zahonova K."/>
            <person name="Pipaliya S."/>
            <person name="Dacks J."/>
            <person name="Roger A.J."/>
        </authorList>
    </citation>
    <scope>NUCLEOTIDE SEQUENCE</scope>
    <source>
        <strain evidence="1">BMAN</strain>
    </source>
</reference>
<organism evidence="1 2">
    <name type="scientific">Anaeramoeba ignava</name>
    <name type="common">Anaerobic marine amoeba</name>
    <dbReference type="NCBI Taxonomy" id="1746090"/>
    <lineage>
        <taxon>Eukaryota</taxon>
        <taxon>Metamonada</taxon>
        <taxon>Anaeramoebidae</taxon>
        <taxon>Anaeramoeba</taxon>
    </lineage>
</organism>
<dbReference type="EMBL" id="JAPDFW010000063">
    <property type="protein sequence ID" value="KAJ5076114.1"/>
    <property type="molecule type" value="Genomic_DNA"/>
</dbReference>